<protein>
    <submittedName>
        <fullName evidence="1">Uncharacterized protein</fullName>
    </submittedName>
</protein>
<keyword evidence="2" id="KW-1185">Reference proteome</keyword>
<dbReference type="AlphaFoldDB" id="A0A8X6M694"/>
<name>A0A8X6M694_TRICU</name>
<dbReference type="Proteomes" id="UP000887116">
    <property type="component" value="Unassembled WGS sequence"/>
</dbReference>
<accession>A0A8X6M694</accession>
<proteinExistence type="predicted"/>
<comment type="caution">
    <text evidence="1">The sequence shown here is derived from an EMBL/GenBank/DDBJ whole genome shotgun (WGS) entry which is preliminary data.</text>
</comment>
<dbReference type="GO" id="GO:0003676">
    <property type="term" value="F:nucleic acid binding"/>
    <property type="evidence" value="ECO:0007669"/>
    <property type="project" value="InterPro"/>
</dbReference>
<dbReference type="InterPro" id="IPR036397">
    <property type="entry name" value="RNaseH_sf"/>
</dbReference>
<gene>
    <name evidence="1" type="ORF">TNCT_209071</name>
</gene>
<evidence type="ECO:0000313" key="1">
    <source>
        <dbReference type="EMBL" id="GFR32889.1"/>
    </source>
</evidence>
<reference evidence="1" key="1">
    <citation type="submission" date="2020-07" db="EMBL/GenBank/DDBJ databases">
        <title>Multicomponent nature underlies the extraordinary mechanical properties of spider dragline silk.</title>
        <authorList>
            <person name="Kono N."/>
            <person name="Nakamura H."/>
            <person name="Mori M."/>
            <person name="Yoshida Y."/>
            <person name="Ohtoshi R."/>
            <person name="Malay A.D."/>
            <person name="Moran D.A.P."/>
            <person name="Tomita M."/>
            <person name="Numata K."/>
            <person name="Arakawa K."/>
        </authorList>
    </citation>
    <scope>NUCLEOTIDE SEQUENCE</scope>
</reference>
<evidence type="ECO:0000313" key="2">
    <source>
        <dbReference type="Proteomes" id="UP000887116"/>
    </source>
</evidence>
<organism evidence="1 2">
    <name type="scientific">Trichonephila clavata</name>
    <name type="common">Joro spider</name>
    <name type="synonym">Nephila clavata</name>
    <dbReference type="NCBI Taxonomy" id="2740835"/>
    <lineage>
        <taxon>Eukaryota</taxon>
        <taxon>Metazoa</taxon>
        <taxon>Ecdysozoa</taxon>
        <taxon>Arthropoda</taxon>
        <taxon>Chelicerata</taxon>
        <taxon>Arachnida</taxon>
        <taxon>Araneae</taxon>
        <taxon>Araneomorphae</taxon>
        <taxon>Entelegynae</taxon>
        <taxon>Araneoidea</taxon>
        <taxon>Nephilidae</taxon>
        <taxon>Trichonephila</taxon>
    </lineage>
</organism>
<dbReference type="Gene3D" id="3.30.420.10">
    <property type="entry name" value="Ribonuclease H-like superfamily/Ribonuclease H"/>
    <property type="match status" value="1"/>
</dbReference>
<sequence>MSMPRECLLPDCITSTVKFGRCRIMFGGYFLWYDLGHLIPIRGKLNALPVYYSLDNNLLLTLEQFYWHDHCYLQGANTTYHVERSTVDKNDENGVSRLYQSILESYRKFLGRIRSPNQRG</sequence>
<dbReference type="EMBL" id="BMAO01039664">
    <property type="protein sequence ID" value="GFR32889.1"/>
    <property type="molecule type" value="Genomic_DNA"/>
</dbReference>